<dbReference type="RefSeq" id="WP_090470764.1">
    <property type="nucleotide sequence ID" value="NZ_CACVNK010000032.1"/>
</dbReference>
<gene>
    <name evidence="3" type="ORF">SAMN05216508_10710</name>
</gene>
<dbReference type="InterPro" id="IPR015424">
    <property type="entry name" value="PyrdxlP-dep_Trfase"/>
</dbReference>
<dbReference type="EMBL" id="FPBT01000007">
    <property type="protein sequence ID" value="SFU48007.1"/>
    <property type="molecule type" value="Genomic_DNA"/>
</dbReference>
<feature type="domain" description="Aminotransferase class I/classII large" evidence="2">
    <location>
        <begin position="34"/>
        <end position="383"/>
    </location>
</feature>
<dbReference type="Gene3D" id="3.90.1150.10">
    <property type="entry name" value="Aspartate Aminotransferase, domain 1"/>
    <property type="match status" value="1"/>
</dbReference>
<dbReference type="InterPro" id="IPR015422">
    <property type="entry name" value="PyrdxlP-dep_Trfase_small"/>
</dbReference>
<dbReference type="Proteomes" id="UP000198817">
    <property type="component" value="Unassembled WGS sequence"/>
</dbReference>
<evidence type="ECO:0000313" key="3">
    <source>
        <dbReference type="EMBL" id="SFU48007.1"/>
    </source>
</evidence>
<evidence type="ECO:0000256" key="1">
    <source>
        <dbReference type="RuleBase" id="RU000481"/>
    </source>
</evidence>
<dbReference type="Gene3D" id="3.40.640.10">
    <property type="entry name" value="Type I PLP-dependent aspartate aminotransferase-like (Major domain)"/>
    <property type="match status" value="1"/>
</dbReference>
<keyword evidence="1 3" id="KW-0032">Aminotransferase</keyword>
<dbReference type="GO" id="GO:0030170">
    <property type="term" value="F:pyridoxal phosphate binding"/>
    <property type="evidence" value="ECO:0007669"/>
    <property type="project" value="InterPro"/>
</dbReference>
<dbReference type="PROSITE" id="PS00105">
    <property type="entry name" value="AA_TRANSFER_CLASS_1"/>
    <property type="match status" value="1"/>
</dbReference>
<proteinExistence type="inferred from homology"/>
<dbReference type="InterPro" id="IPR015421">
    <property type="entry name" value="PyrdxlP-dep_Trfase_major"/>
</dbReference>
<protein>
    <recommendedName>
        <fullName evidence="1">Aminotransferase</fullName>
        <ecNumber evidence="1">2.6.1.-</ecNumber>
    </recommendedName>
</protein>
<dbReference type="CDD" id="cd00609">
    <property type="entry name" value="AAT_like"/>
    <property type="match status" value="1"/>
</dbReference>
<comment type="cofactor">
    <cofactor evidence="1">
        <name>pyridoxal 5'-phosphate</name>
        <dbReference type="ChEBI" id="CHEBI:597326"/>
    </cofactor>
</comment>
<keyword evidence="4" id="KW-1185">Reference proteome</keyword>
<dbReference type="OrthoDB" id="9802328at2"/>
<accession>A0A1I7GHQ7</accession>
<dbReference type="NCBIfam" id="NF005305">
    <property type="entry name" value="PRK06836.1"/>
    <property type="match status" value="1"/>
</dbReference>
<evidence type="ECO:0000259" key="2">
    <source>
        <dbReference type="Pfam" id="PF00155"/>
    </source>
</evidence>
<dbReference type="PANTHER" id="PTHR42691">
    <property type="entry name" value="ASPARTATE AMINOTRANSFERASE YHDR-RELATED"/>
    <property type="match status" value="1"/>
</dbReference>
<dbReference type="EC" id="2.6.1.-" evidence="1"/>
<comment type="similarity">
    <text evidence="1">Belongs to the class-I pyridoxal-phosphate-dependent aminotransferase family.</text>
</comment>
<dbReference type="PRINTS" id="PR00753">
    <property type="entry name" value="ACCSYNTHASE"/>
</dbReference>
<evidence type="ECO:0000313" key="4">
    <source>
        <dbReference type="Proteomes" id="UP000198817"/>
    </source>
</evidence>
<reference evidence="3 4" key="1">
    <citation type="submission" date="2016-10" db="EMBL/GenBank/DDBJ databases">
        <authorList>
            <person name="de Groot N.N."/>
        </authorList>
    </citation>
    <scope>NUCLEOTIDE SEQUENCE [LARGE SCALE GENOMIC DNA]</scope>
    <source>
        <strain evidence="3 4">KHGC13</strain>
    </source>
</reference>
<dbReference type="PANTHER" id="PTHR42691:SF1">
    <property type="entry name" value="ASPARTATE AMINOTRANSFERASE YHDR-RELATED"/>
    <property type="match status" value="1"/>
</dbReference>
<dbReference type="InterPro" id="IPR004838">
    <property type="entry name" value="NHTrfase_class1_PyrdxlP-BS"/>
</dbReference>
<keyword evidence="1 3" id="KW-0808">Transferase</keyword>
<dbReference type="STRING" id="155865.SAMN05216515_10910"/>
<sequence>MISKHMAPYMEGNKTVRAMFELGKNLAAEIGAENVYDFSLGNPNVNPPEAVKQAIIDILNTEDPHVVHGYMSNAGFDLTRQAIADNLNQRFGGEGAHYAAKNIVMETGAAYALNVVLRTILDDEDEIITFAPYFLEYANYVRNYNGKTVAVPQSPETGFQPNLDAFEKLITPRTKGVIINNPNNPTGVIYTEETMTKLAAILKKKEEEFGTVIYLISDEPYRELVYTDVKVPFAPKFYDDTIVAYSFSKSLSLPGERIGYLAVGDEADGAEELLAALAVTTRVLGTVNAPSLIQLAVARCLNEKVDVDYYKKNAEDLYRIVTEAGFEAVKPQGAFYLWVKAPDGDDNAFVNAGIDCHIIMAGGSGFAGPGYVRLAFCVDHEMILKSEPAFRELAAKYF</sequence>
<name>A0A1I7GHQ7_9FIRM</name>
<dbReference type="GO" id="GO:0008483">
    <property type="term" value="F:transaminase activity"/>
    <property type="evidence" value="ECO:0007669"/>
    <property type="project" value="UniProtKB-KW"/>
</dbReference>
<dbReference type="AlphaFoldDB" id="A0A1I7GHQ7"/>
<dbReference type="Pfam" id="PF00155">
    <property type="entry name" value="Aminotran_1_2"/>
    <property type="match status" value="1"/>
</dbReference>
<dbReference type="InterPro" id="IPR004839">
    <property type="entry name" value="Aminotransferase_I/II_large"/>
</dbReference>
<organism evidence="3 4">
    <name type="scientific">Eubacterium pyruvativorans</name>
    <dbReference type="NCBI Taxonomy" id="155865"/>
    <lineage>
        <taxon>Bacteria</taxon>
        <taxon>Bacillati</taxon>
        <taxon>Bacillota</taxon>
        <taxon>Clostridia</taxon>
        <taxon>Eubacteriales</taxon>
        <taxon>Eubacteriaceae</taxon>
        <taxon>Eubacterium</taxon>
    </lineage>
</organism>
<dbReference type="SUPFAM" id="SSF53383">
    <property type="entry name" value="PLP-dependent transferases"/>
    <property type="match status" value="1"/>
</dbReference>